<name>A0ABV6VX69_9ACTN</name>
<evidence type="ECO:0000313" key="1">
    <source>
        <dbReference type="EMBL" id="MFC1418359.1"/>
    </source>
</evidence>
<evidence type="ECO:0000313" key="2">
    <source>
        <dbReference type="Proteomes" id="UP001592531"/>
    </source>
</evidence>
<sequence length="86" mass="10243">MTDPYFGTALRLQTETRHGWLWAYNPEHLTLIHHYVSATLRERTPWYDSRRKMTLVARLPVWIKHAKNRDEVLRAIDRVRTSLTAG</sequence>
<gene>
    <name evidence="1" type="ORF">ACEZDE_17180</name>
</gene>
<keyword evidence="2" id="KW-1185">Reference proteome</keyword>
<accession>A0ABV6VX69</accession>
<dbReference type="Proteomes" id="UP001592531">
    <property type="component" value="Unassembled WGS sequence"/>
</dbReference>
<comment type="caution">
    <text evidence="1">The sequence shown here is derived from an EMBL/GenBank/DDBJ whole genome shotgun (WGS) entry which is preliminary data.</text>
</comment>
<organism evidence="1 2">
    <name type="scientific">Streptacidiphilus cavernicola</name>
    <dbReference type="NCBI Taxonomy" id="3342716"/>
    <lineage>
        <taxon>Bacteria</taxon>
        <taxon>Bacillati</taxon>
        <taxon>Actinomycetota</taxon>
        <taxon>Actinomycetes</taxon>
        <taxon>Kitasatosporales</taxon>
        <taxon>Streptomycetaceae</taxon>
        <taxon>Streptacidiphilus</taxon>
    </lineage>
</organism>
<dbReference type="EMBL" id="JBHFAB010000012">
    <property type="protein sequence ID" value="MFC1418359.1"/>
    <property type="molecule type" value="Genomic_DNA"/>
</dbReference>
<dbReference type="RefSeq" id="WP_380537156.1">
    <property type="nucleotide sequence ID" value="NZ_JBHFAB010000012.1"/>
</dbReference>
<proteinExistence type="predicted"/>
<reference evidence="1 2" key="1">
    <citation type="submission" date="2024-09" db="EMBL/GenBank/DDBJ databases">
        <authorList>
            <person name="Lee S.D."/>
        </authorList>
    </citation>
    <scope>NUCLEOTIDE SEQUENCE [LARGE SCALE GENOMIC DNA]</scope>
    <source>
        <strain evidence="1 2">N8-3</strain>
    </source>
</reference>
<protein>
    <submittedName>
        <fullName evidence="1">Uncharacterized protein</fullName>
    </submittedName>
</protein>